<dbReference type="EMBL" id="CADCUP010000099">
    <property type="protein sequence ID" value="CAA9388092.1"/>
    <property type="molecule type" value="Genomic_DNA"/>
</dbReference>
<protein>
    <submittedName>
        <fullName evidence="1">Uridine kinase family protein YggC homolog</fullName>
    </submittedName>
</protein>
<dbReference type="GO" id="GO:0016301">
    <property type="term" value="F:kinase activity"/>
    <property type="evidence" value="ECO:0007669"/>
    <property type="project" value="UniProtKB-KW"/>
</dbReference>
<keyword evidence="1" id="KW-0418">Kinase</keyword>
<name>A0A6J4NK52_9ACTN</name>
<keyword evidence="1" id="KW-0808">Transferase</keyword>
<dbReference type="RefSeq" id="WP_295657870.1">
    <property type="nucleotide sequence ID" value="NZ_CADCUP010000099.1"/>
</dbReference>
<dbReference type="PANTHER" id="PTHR10285">
    <property type="entry name" value="URIDINE KINASE"/>
    <property type="match status" value="1"/>
</dbReference>
<dbReference type="AlphaFoldDB" id="A0A6J4NK52"/>
<dbReference type="Gene3D" id="3.40.50.300">
    <property type="entry name" value="P-loop containing nucleotide triphosphate hydrolases"/>
    <property type="match status" value="2"/>
</dbReference>
<evidence type="ECO:0000313" key="1">
    <source>
        <dbReference type="EMBL" id="CAA9388092.1"/>
    </source>
</evidence>
<dbReference type="SUPFAM" id="SSF52540">
    <property type="entry name" value="P-loop containing nucleoside triphosphate hydrolases"/>
    <property type="match status" value="1"/>
</dbReference>
<dbReference type="InterPro" id="IPR027417">
    <property type="entry name" value="P-loop_NTPase"/>
</dbReference>
<accession>A0A6J4NK52</accession>
<reference evidence="1" key="1">
    <citation type="submission" date="2020-02" db="EMBL/GenBank/DDBJ databases">
        <authorList>
            <person name="Meier V. D."/>
        </authorList>
    </citation>
    <scope>NUCLEOTIDE SEQUENCE</scope>
    <source>
        <strain evidence="1">AVDCRST_MAG06</strain>
    </source>
</reference>
<dbReference type="NCBIfam" id="NF006743">
    <property type="entry name" value="PRK09270.1-2"/>
    <property type="match status" value="1"/>
</dbReference>
<gene>
    <name evidence="1" type="ORF">AVDCRST_MAG06-1402</name>
</gene>
<proteinExistence type="predicted"/>
<organism evidence="1">
    <name type="scientific">uncultured Nocardioides sp</name>
    <dbReference type="NCBI Taxonomy" id="198441"/>
    <lineage>
        <taxon>Bacteria</taxon>
        <taxon>Bacillati</taxon>
        <taxon>Actinomycetota</taxon>
        <taxon>Actinomycetes</taxon>
        <taxon>Propionibacteriales</taxon>
        <taxon>Nocardioidaceae</taxon>
        <taxon>Nocardioides</taxon>
        <taxon>environmental samples</taxon>
    </lineage>
</organism>
<sequence length="223" mass="24170">MGPHTVLPFLPERLPMTAVDTLSELTERARALTGTRSRTMLGLTGAPGSGKSTLARDLVEALTPHAVVVPMDGFHLSQGELVRLGRQERKGAPDTFDAAGYVALLRRLRRPGPDVVYAPAFDRDIEEPVAGSIPVAPDTPLVITEGNYLLLDDGAWSGVRENLDEVWFLEVDPELRIERLVTRHVRHGKRPDAARAWVTGSDEINATVVGTTRAAADLVVTIA</sequence>